<dbReference type="InterPro" id="IPR011989">
    <property type="entry name" value="ARM-like"/>
</dbReference>
<dbReference type="Proteomes" id="UP000789390">
    <property type="component" value="Unassembled WGS sequence"/>
</dbReference>
<dbReference type="InterPro" id="IPR024741">
    <property type="entry name" value="Condensin2_G2"/>
</dbReference>
<protein>
    <recommendedName>
        <fullName evidence="4">Condensin-2 complex subunit G2</fullName>
    </recommendedName>
</protein>
<dbReference type="Pfam" id="PF12422">
    <property type="entry name" value="Condensin2nSMC"/>
    <property type="match status" value="1"/>
</dbReference>
<dbReference type="GO" id="GO:0000070">
    <property type="term" value="P:mitotic sister chromatid segregation"/>
    <property type="evidence" value="ECO:0007669"/>
    <property type="project" value="TreeGrafter"/>
</dbReference>
<feature type="compositionally biased region" description="Acidic residues" evidence="1">
    <location>
        <begin position="613"/>
        <end position="633"/>
    </location>
</feature>
<organism evidence="2 3">
    <name type="scientific">Daphnia galeata</name>
    <dbReference type="NCBI Taxonomy" id="27404"/>
    <lineage>
        <taxon>Eukaryota</taxon>
        <taxon>Metazoa</taxon>
        <taxon>Ecdysozoa</taxon>
        <taxon>Arthropoda</taxon>
        <taxon>Crustacea</taxon>
        <taxon>Branchiopoda</taxon>
        <taxon>Diplostraca</taxon>
        <taxon>Cladocera</taxon>
        <taxon>Anomopoda</taxon>
        <taxon>Daphniidae</taxon>
        <taxon>Daphnia</taxon>
    </lineage>
</organism>
<feature type="compositionally biased region" description="Basic residues" evidence="1">
    <location>
        <begin position="592"/>
        <end position="601"/>
    </location>
</feature>
<keyword evidence="3" id="KW-1185">Reference proteome</keyword>
<evidence type="ECO:0000313" key="3">
    <source>
        <dbReference type="Proteomes" id="UP000789390"/>
    </source>
</evidence>
<dbReference type="PANTHER" id="PTHR16199">
    <property type="entry name" value="CONDENSIN-2 COMPLEX SUBUNIT G2"/>
    <property type="match status" value="1"/>
</dbReference>
<dbReference type="Gene3D" id="1.25.10.10">
    <property type="entry name" value="Leucine-rich Repeat Variant"/>
    <property type="match status" value="1"/>
</dbReference>
<evidence type="ECO:0000256" key="1">
    <source>
        <dbReference type="SAM" id="MobiDB-lite"/>
    </source>
</evidence>
<evidence type="ECO:0000313" key="2">
    <source>
        <dbReference type="EMBL" id="CAH0104076.1"/>
    </source>
</evidence>
<evidence type="ECO:0008006" key="4">
    <source>
        <dbReference type="Google" id="ProtNLM"/>
    </source>
</evidence>
<feature type="region of interest" description="Disordered" evidence="1">
    <location>
        <begin position="767"/>
        <end position="786"/>
    </location>
</feature>
<dbReference type="SUPFAM" id="SSF48371">
    <property type="entry name" value="ARM repeat"/>
    <property type="match status" value="1"/>
</dbReference>
<dbReference type="GO" id="GO:0005634">
    <property type="term" value="C:nucleus"/>
    <property type="evidence" value="ECO:0007669"/>
    <property type="project" value="InterPro"/>
</dbReference>
<sequence>MDHESLLRAVETSDCTVFIEWYEKTQSQNNLAIKESVDRLSKTHLCGIWTVFIKWVVDITNSLKENPNSSEKDSIMKTLLIMSTMATYTIQNMSNNEPHGLTPSLKAMNGSLKLVTCKKAGASICEMSEHYWKVHPELEMILSVNVISWLLTQALHPKASLVSVKHVWNHKGSIEKLNPQVLERSGLLELFLSGISNSKFISTSEGRKCIACLFHFGPSVIQALQKSFKKFIPLATISDCEYLGEIYFKAWRSALVEQSRADIEFSIQDMMYSAVTAFRTPVGAVEGGVNKVPMNKLLFHLLHAIHRQRKQRTVAILIHNLYKPILWRYLEASNGLVRANALCLFFDAFPFESGEGIEEDEVVRNKQWQIMLSSLMDPVPLVRIITIQGTCRILTEYWEIVPVNIIQDFITALLRKLLYDSSSADVRANVVKGLVTMLESKQTHNLLEKMIPLTNKVLHDPNEKVRAEYVFLLTHVQKLKVSKLWEVIEISHLISRLAMDSSTTVCRRLVALLAPFYFPKSTPEIVFQRCLRLVIDNREASRKFFQHISNCVGVEQMAQLILIIWKFLRNYIHKQLQQNRNSQEREEAARQNRSRATKRSRRGEQAESSSETSGDEDKENQDGSTDDGEEDDDYGMEEFSEASIVGLIDVVCILLSGNKTKFKAPQNAAFWDDIKSRFTKTCSLFFRYFKNSDGLRSLIYLYGFMSSTASTLLLSFVKSQLKSLPDEATSKEFSHLIDVMCNWGRGEDLLDLITDHLQQSLISFISDQPSENSGSRKDSGKKRVSFKGFNDDKPMLGLHCMIYILQHPYNKKIVLRQNLAQIEQLCDSLKAVTMIIENNPEILKNKDSFLFVAASVYVKIILVLTCFYKRTNQEGLMYEESQKKILEILNWTSRLMIDEHLNPLVGDLISSVVASISNLVVIHSISWEVHRQFLNIALQMVLRFPSSNHLTLSMTCAYNSLVFIWTERSIGNECDTDFDRQINLIIDCVLERPNSATEDSVTSGEMCLNEDDWLILRNVIRKILEECHRHNPEKHESVRTIVRKMGDTIRLDMIQYQQSEKLGDSIGLRQISKAIIAAFRIRNVLAKMMLDEIFEALKTDEKENILSNLVAITRLLEHLSQDKGQISAGTFVHAIVSFEKWWSTVGEVEKNANADLVLHVNATVKDLKKAFSM</sequence>
<dbReference type="PANTHER" id="PTHR16199:SF4">
    <property type="entry name" value="CONDENSIN-2 COMPLEX SUBUNIT G2"/>
    <property type="match status" value="1"/>
</dbReference>
<dbReference type="OrthoDB" id="10062843at2759"/>
<dbReference type="GO" id="GO:0000796">
    <property type="term" value="C:condensin complex"/>
    <property type="evidence" value="ECO:0007669"/>
    <property type="project" value="TreeGrafter"/>
</dbReference>
<dbReference type="AlphaFoldDB" id="A0A8J2RIZ8"/>
<comment type="caution">
    <text evidence="2">The sequence shown here is derived from an EMBL/GenBank/DDBJ whole genome shotgun (WGS) entry which is preliminary data.</text>
</comment>
<dbReference type="InterPro" id="IPR016024">
    <property type="entry name" value="ARM-type_fold"/>
</dbReference>
<dbReference type="EMBL" id="CAKKLH010000124">
    <property type="protein sequence ID" value="CAH0104076.1"/>
    <property type="molecule type" value="Genomic_DNA"/>
</dbReference>
<feature type="region of interest" description="Disordered" evidence="1">
    <location>
        <begin position="579"/>
        <end position="633"/>
    </location>
</feature>
<gene>
    <name evidence="2" type="ORF">DGAL_LOCUS6788</name>
</gene>
<reference evidence="2" key="1">
    <citation type="submission" date="2021-11" db="EMBL/GenBank/DDBJ databases">
        <authorList>
            <person name="Schell T."/>
        </authorList>
    </citation>
    <scope>NUCLEOTIDE SEQUENCE</scope>
    <source>
        <strain evidence="2">M5</strain>
    </source>
</reference>
<proteinExistence type="predicted"/>
<accession>A0A8J2RIZ8</accession>
<name>A0A8J2RIZ8_9CRUS</name>